<dbReference type="InterPro" id="IPR058530">
    <property type="entry name" value="Baseplate_J-like_C"/>
</dbReference>
<evidence type="ECO:0000313" key="5">
    <source>
        <dbReference type="Proteomes" id="UP001597540"/>
    </source>
</evidence>
<dbReference type="PANTHER" id="PTHR37829">
    <property type="entry name" value="PHAGE-LIKE ELEMENT PBSX PROTEIN XKDT"/>
    <property type="match status" value="1"/>
</dbReference>
<comment type="caution">
    <text evidence="4">The sequence shown here is derived from an EMBL/GenBank/DDBJ whole genome shotgun (WGS) entry which is preliminary data.</text>
</comment>
<protein>
    <submittedName>
        <fullName evidence="4">Baseplate J/gp47 family protein</fullName>
    </submittedName>
</protein>
<name>A0ABW5SVM0_9BACL</name>
<organism evidence="4 5">
    <name type="scientific">Paenibacillus shunpengii</name>
    <dbReference type="NCBI Taxonomy" id="2054424"/>
    <lineage>
        <taxon>Bacteria</taxon>
        <taxon>Bacillati</taxon>
        <taxon>Bacillota</taxon>
        <taxon>Bacilli</taxon>
        <taxon>Bacillales</taxon>
        <taxon>Paenibacillaceae</taxon>
        <taxon>Paenibacillus</taxon>
    </lineage>
</organism>
<accession>A0ABW5SVM0</accession>
<feature type="domain" description="Baseplate J-like C-terminal" evidence="3">
    <location>
        <begin position="277"/>
        <end position="356"/>
    </location>
</feature>
<dbReference type="Pfam" id="PF26079">
    <property type="entry name" value="Baseplate_J_C"/>
    <property type="match status" value="1"/>
</dbReference>
<feature type="domain" description="Baseplate J-like central" evidence="2">
    <location>
        <begin position="184"/>
        <end position="252"/>
    </location>
</feature>
<evidence type="ECO:0000256" key="1">
    <source>
        <dbReference type="ARBA" id="ARBA00038087"/>
    </source>
</evidence>
<sequence length="363" mass="39452">MYEDQTFDAIMGRMLSHFDDTIDKRPTSFIYNQLAPTAQELADAYVALSINADLVLPDNAENIYLERAVAGQGIYRVTAVAAQRAGLFYDVDNNPLDVPLGSRFSIDNMFFTVLSRTTAGRFVMVAETAGKAGNSPIGSMTPVEYIEGLARSELAEVLVEGFDGESDQSLFERFELKLKNPPSTGNRGYYLQLVRAVPGVRNARIYRGWNGPGTARIVLISPEMRTPSAAVIAEVQRNVDLHTPIGDPLITVSGAEEVMISVSANLYIRDYDISLNDSLTQQVKAQISAYFTSLAAEFINPDLKKNEGGIVRYAKIGESILNADAVIDYDNLKVAGGAANVQLQPGQIPIIGALNLTFEGVAN</sequence>
<dbReference type="RefSeq" id="WP_379265392.1">
    <property type="nucleotide sequence ID" value="NZ_JBHUMJ010000020.1"/>
</dbReference>
<dbReference type="EMBL" id="JBHUMJ010000020">
    <property type="protein sequence ID" value="MFD2703824.1"/>
    <property type="molecule type" value="Genomic_DNA"/>
</dbReference>
<evidence type="ECO:0000259" key="3">
    <source>
        <dbReference type="Pfam" id="PF26079"/>
    </source>
</evidence>
<evidence type="ECO:0000259" key="2">
    <source>
        <dbReference type="Pfam" id="PF26078"/>
    </source>
</evidence>
<gene>
    <name evidence="4" type="ORF">ACFSVM_25675</name>
</gene>
<dbReference type="PANTHER" id="PTHR37829:SF3">
    <property type="entry name" value="PROTEIN JAYE-RELATED"/>
    <property type="match status" value="1"/>
</dbReference>
<dbReference type="Proteomes" id="UP001597540">
    <property type="component" value="Unassembled WGS sequence"/>
</dbReference>
<dbReference type="Pfam" id="PF26078">
    <property type="entry name" value="Baseplate_J_M"/>
    <property type="match status" value="1"/>
</dbReference>
<dbReference type="InterPro" id="IPR052399">
    <property type="entry name" value="Phage_Baseplate_Assmbl_Protein"/>
</dbReference>
<proteinExistence type="inferred from homology"/>
<comment type="similarity">
    <text evidence="1">Belongs to the Mu gp47/PBSX XkdT family.</text>
</comment>
<keyword evidence="5" id="KW-1185">Reference proteome</keyword>
<evidence type="ECO:0000313" key="4">
    <source>
        <dbReference type="EMBL" id="MFD2703824.1"/>
    </source>
</evidence>
<reference evidence="5" key="1">
    <citation type="journal article" date="2019" name="Int. J. Syst. Evol. Microbiol.">
        <title>The Global Catalogue of Microorganisms (GCM) 10K type strain sequencing project: providing services to taxonomists for standard genome sequencing and annotation.</title>
        <authorList>
            <consortium name="The Broad Institute Genomics Platform"/>
            <consortium name="The Broad Institute Genome Sequencing Center for Infectious Disease"/>
            <person name="Wu L."/>
            <person name="Ma J."/>
        </authorList>
    </citation>
    <scope>NUCLEOTIDE SEQUENCE [LARGE SCALE GENOMIC DNA]</scope>
    <source>
        <strain evidence="5">KCTC 33849</strain>
    </source>
</reference>
<dbReference type="InterPro" id="IPR058531">
    <property type="entry name" value="Baseplate_J_M"/>
</dbReference>